<dbReference type="RefSeq" id="WP_267539660.1">
    <property type="nucleotide sequence ID" value="NZ_JAPNKA010000001.1"/>
</dbReference>
<reference evidence="2 3" key="1">
    <citation type="submission" date="2022-11" db="EMBL/GenBank/DDBJ databases">
        <title>Minimal conservation of predation-associated metabolite biosynthetic gene clusters underscores biosynthetic potential of Myxococcota including descriptions for ten novel species: Archangium lansinium sp. nov., Myxococcus landrumus sp. nov., Nannocystis bai.</title>
        <authorList>
            <person name="Ahearne A."/>
            <person name="Stevens C."/>
            <person name="Phillips K."/>
        </authorList>
    </citation>
    <scope>NUCLEOTIDE SEQUENCE [LARGE SCALE GENOMIC DNA]</scope>
    <source>
        <strain evidence="2 3">MIWBW</strain>
    </source>
</reference>
<dbReference type="EMBL" id="JAPNKA010000001">
    <property type="protein sequence ID" value="MCY1081045.1"/>
    <property type="molecule type" value="Genomic_DNA"/>
</dbReference>
<evidence type="ECO:0000313" key="2">
    <source>
        <dbReference type="EMBL" id="MCY1081045.1"/>
    </source>
</evidence>
<comment type="caution">
    <text evidence="2">The sequence shown here is derived from an EMBL/GenBank/DDBJ whole genome shotgun (WGS) entry which is preliminary data.</text>
</comment>
<protein>
    <submittedName>
        <fullName evidence="2">Uncharacterized protein</fullName>
    </submittedName>
</protein>
<gene>
    <name evidence="2" type="ORF">OV287_42010</name>
</gene>
<organism evidence="2 3">
    <name type="scientific">Archangium lansingense</name>
    <dbReference type="NCBI Taxonomy" id="2995310"/>
    <lineage>
        <taxon>Bacteria</taxon>
        <taxon>Pseudomonadati</taxon>
        <taxon>Myxococcota</taxon>
        <taxon>Myxococcia</taxon>
        <taxon>Myxococcales</taxon>
        <taxon>Cystobacterineae</taxon>
        <taxon>Archangiaceae</taxon>
        <taxon>Archangium</taxon>
    </lineage>
</organism>
<evidence type="ECO:0000256" key="1">
    <source>
        <dbReference type="SAM" id="MobiDB-lite"/>
    </source>
</evidence>
<accession>A0ABT4AH94</accession>
<sequence>MQPKKRPNPRPGAAPTRLHKGQGPRRPVGVQALGPVRYEQLRRALHLLNATAEAR</sequence>
<feature type="region of interest" description="Disordered" evidence="1">
    <location>
        <begin position="1"/>
        <end position="33"/>
    </location>
</feature>
<dbReference type="Proteomes" id="UP001207654">
    <property type="component" value="Unassembled WGS sequence"/>
</dbReference>
<keyword evidence="3" id="KW-1185">Reference proteome</keyword>
<evidence type="ECO:0000313" key="3">
    <source>
        <dbReference type="Proteomes" id="UP001207654"/>
    </source>
</evidence>
<proteinExistence type="predicted"/>
<name>A0ABT4AH94_9BACT</name>